<protein>
    <submittedName>
        <fullName evidence="3">Uncharacterized protein</fullName>
    </submittedName>
</protein>
<dbReference type="Proteomes" id="UP000593566">
    <property type="component" value="Unassembled WGS sequence"/>
</dbReference>
<dbReference type="RefSeq" id="XP_037147097.1">
    <property type="nucleotide sequence ID" value="XM_037297661.1"/>
</dbReference>
<evidence type="ECO:0000313" key="3">
    <source>
        <dbReference type="EMBL" id="KAF6217662.1"/>
    </source>
</evidence>
<feature type="region of interest" description="Disordered" evidence="1">
    <location>
        <begin position="57"/>
        <end position="113"/>
    </location>
</feature>
<keyword evidence="2" id="KW-0812">Transmembrane</keyword>
<evidence type="ECO:0000313" key="4">
    <source>
        <dbReference type="Proteomes" id="UP000593566"/>
    </source>
</evidence>
<dbReference type="EMBL" id="JACCJB010000026">
    <property type="protein sequence ID" value="KAF6217662.1"/>
    <property type="molecule type" value="Genomic_DNA"/>
</dbReference>
<feature type="compositionally biased region" description="Polar residues" evidence="1">
    <location>
        <begin position="68"/>
        <end position="96"/>
    </location>
</feature>
<gene>
    <name evidence="3" type="ORF">HO133_006764</name>
</gene>
<accession>A0A8H6C615</accession>
<keyword evidence="4" id="KW-1185">Reference proteome</keyword>
<comment type="caution">
    <text evidence="3">The sequence shown here is derived from an EMBL/GenBank/DDBJ whole genome shotgun (WGS) entry which is preliminary data.</text>
</comment>
<dbReference type="GeneID" id="59335165"/>
<dbReference type="AlphaFoldDB" id="A0A8H6C615"/>
<reference evidence="3 4" key="1">
    <citation type="journal article" date="2020" name="Genomics">
        <title>Complete, high-quality genomes from long-read metagenomic sequencing of two wolf lichen thalli reveals enigmatic genome architecture.</title>
        <authorList>
            <person name="McKenzie S.K."/>
            <person name="Walston R.F."/>
            <person name="Allen J.L."/>
        </authorList>
    </citation>
    <scope>NUCLEOTIDE SEQUENCE [LARGE SCALE GENOMIC DNA]</scope>
    <source>
        <strain evidence="3">WasteWater1</strain>
    </source>
</reference>
<evidence type="ECO:0000256" key="1">
    <source>
        <dbReference type="SAM" id="MobiDB-lite"/>
    </source>
</evidence>
<name>A0A8H6C615_9LECA</name>
<proteinExistence type="predicted"/>
<keyword evidence="2" id="KW-1133">Transmembrane helix</keyword>
<keyword evidence="2" id="KW-0472">Membrane</keyword>
<sequence>MDAGLTKKNPVLLDPTLQVTLAMRQHQLSIIIICCFALHVFAVAGFVALPGRPTDLSLKDYTPRSKRQPLSTPEQGSIDSVSTPGQQTQNATSTAGEGNGTDPDPGVITNPAATPISGEVNCTDVTTGRDNKCWGQLKLTKWVEDWVDTNACYTSEGFASCFLRKEGFPGLDCTGIKIDTCTSPQGDNVLKEPEVFYVAYNIYAINQFFLSWWTAVGDAASMATDNVGEIVQLLDPLSSSNAVLDDVLITLTGIFALVPGLGYLVDEIEGFTEGWTAFAQILENALFVIPQIGRWIFPIDSATSQVIQMADLSTQMGTIIQTVQDNLNKTLVDVMSNTTMFLAFASQGNFSASAPSLPDQTNYLLYAFNTYIISQALTGNNVYGVIGLNSNPQSLSFNGTKTNSAYDFSSCQGYNEQNVCDAWWFSGRYGSAFGLDDFSHMNRNYGDVLTTLFTNYTTGQLLFDGAYACNANGNYGQPVNVTVNSAGVNTGCLSQLRILTWDMSCDDPLHRTSPGCEFLEAPRQNTFFGDCNSHSAYSVMDQPVYCVPYSYLGPLVTQNDIQLKRS</sequence>
<evidence type="ECO:0000256" key="2">
    <source>
        <dbReference type="SAM" id="Phobius"/>
    </source>
</evidence>
<feature type="transmembrane region" description="Helical" evidence="2">
    <location>
        <begin position="28"/>
        <end position="49"/>
    </location>
</feature>
<organism evidence="3 4">
    <name type="scientific">Letharia lupina</name>
    <dbReference type="NCBI Taxonomy" id="560253"/>
    <lineage>
        <taxon>Eukaryota</taxon>
        <taxon>Fungi</taxon>
        <taxon>Dikarya</taxon>
        <taxon>Ascomycota</taxon>
        <taxon>Pezizomycotina</taxon>
        <taxon>Lecanoromycetes</taxon>
        <taxon>OSLEUM clade</taxon>
        <taxon>Lecanoromycetidae</taxon>
        <taxon>Lecanorales</taxon>
        <taxon>Lecanorineae</taxon>
        <taxon>Parmeliaceae</taxon>
        <taxon>Letharia</taxon>
    </lineage>
</organism>